<dbReference type="Gene3D" id="3.30.565.10">
    <property type="entry name" value="Histidine kinase-like ATPase, C-terminal domain"/>
    <property type="match status" value="1"/>
</dbReference>
<keyword evidence="4" id="KW-1003">Cell membrane</keyword>
<reference evidence="21 22" key="2">
    <citation type="submission" date="2020-04" db="EMBL/GenBank/DDBJ databases">
        <authorList>
            <person name="Fomenkov A."/>
            <person name="Anton B.P."/>
            <person name="Roberts R.J."/>
        </authorList>
    </citation>
    <scope>NUCLEOTIDE SEQUENCE [LARGE SCALE GENOMIC DNA]</scope>
    <source>
        <strain evidence="21 22">NEB122</strain>
    </source>
</reference>
<dbReference type="InterPro" id="IPR003661">
    <property type="entry name" value="HisK_dim/P_dom"/>
</dbReference>
<dbReference type="InterPro" id="IPR001789">
    <property type="entry name" value="Sig_transdc_resp-reg_receiver"/>
</dbReference>
<dbReference type="PROSITE" id="PS50894">
    <property type="entry name" value="HPT"/>
    <property type="match status" value="1"/>
</dbReference>
<dbReference type="SUPFAM" id="SSF47384">
    <property type="entry name" value="Homodimeric domain of signal transducing histidine kinase"/>
    <property type="match status" value="1"/>
</dbReference>
<dbReference type="PROSITE" id="PS50109">
    <property type="entry name" value="HIS_KIN"/>
    <property type="match status" value="1"/>
</dbReference>
<dbReference type="Proteomes" id="UP000503498">
    <property type="component" value="Chromosome"/>
</dbReference>
<dbReference type="CDD" id="cd00082">
    <property type="entry name" value="HisKA"/>
    <property type="match status" value="1"/>
</dbReference>
<evidence type="ECO:0000256" key="5">
    <source>
        <dbReference type="ARBA" id="ARBA00022519"/>
    </source>
</evidence>
<dbReference type="PRINTS" id="PR00344">
    <property type="entry name" value="BCTRLSENSOR"/>
</dbReference>
<dbReference type="InterPro" id="IPR011006">
    <property type="entry name" value="CheY-like_superfamily"/>
</dbReference>
<dbReference type="PROSITE" id="PS50110">
    <property type="entry name" value="RESPONSE_REGULATORY"/>
    <property type="match status" value="1"/>
</dbReference>
<feature type="modified residue" description="Phosphohistidine" evidence="14">
    <location>
        <position position="1047"/>
    </location>
</feature>
<reference evidence="21 22" key="1">
    <citation type="submission" date="2020-04" db="EMBL/GenBank/DDBJ databases">
        <title>Genome-Wide Identification of 5-Methylcytosine Sites in Bacterial Genomes By High-Throughput Sequencing of MspJI Restriction Fragments.</title>
        <authorList>
            <person name="Wu V."/>
        </authorList>
    </citation>
    <scope>NUCLEOTIDE SEQUENCE [LARGE SCALE GENOMIC DNA]</scope>
    <source>
        <strain evidence="21 22">NEB122</strain>
    </source>
</reference>
<accession>A0A7Z2V845</accession>
<keyword evidence="13 17" id="KW-0472">Membrane</keyword>
<evidence type="ECO:0000256" key="11">
    <source>
        <dbReference type="ARBA" id="ARBA00022989"/>
    </source>
</evidence>
<evidence type="ECO:0000256" key="3">
    <source>
        <dbReference type="ARBA" id="ARBA00012438"/>
    </source>
</evidence>
<feature type="modified residue" description="4-aspartylphosphate" evidence="15">
    <location>
        <position position="928"/>
    </location>
</feature>
<feature type="transmembrane region" description="Helical" evidence="17">
    <location>
        <begin position="16"/>
        <end position="37"/>
    </location>
</feature>
<protein>
    <recommendedName>
        <fullName evidence="3">histidine kinase</fullName>
        <ecNumber evidence="3">2.7.13.3</ecNumber>
    </recommendedName>
</protein>
<keyword evidence="6 15" id="KW-0597">Phosphoprotein</keyword>
<dbReference type="Gene3D" id="1.20.120.160">
    <property type="entry name" value="HPT domain"/>
    <property type="match status" value="1"/>
</dbReference>
<evidence type="ECO:0000256" key="12">
    <source>
        <dbReference type="ARBA" id="ARBA00023012"/>
    </source>
</evidence>
<dbReference type="Pfam" id="PF01627">
    <property type="entry name" value="Hpt"/>
    <property type="match status" value="1"/>
</dbReference>
<evidence type="ECO:0000259" key="20">
    <source>
        <dbReference type="PROSITE" id="PS50894"/>
    </source>
</evidence>
<evidence type="ECO:0000259" key="19">
    <source>
        <dbReference type="PROSITE" id="PS50110"/>
    </source>
</evidence>
<evidence type="ECO:0000256" key="2">
    <source>
        <dbReference type="ARBA" id="ARBA00004429"/>
    </source>
</evidence>
<keyword evidence="7" id="KW-0808">Transferase</keyword>
<evidence type="ECO:0000256" key="10">
    <source>
        <dbReference type="ARBA" id="ARBA00022840"/>
    </source>
</evidence>
<dbReference type="InterPro" id="IPR036641">
    <property type="entry name" value="HPT_dom_sf"/>
</dbReference>
<feature type="coiled-coil region" evidence="16">
    <location>
        <begin position="1025"/>
        <end position="1052"/>
    </location>
</feature>
<dbReference type="EC" id="2.7.13.3" evidence="3"/>
<dbReference type="SUPFAM" id="SSF47226">
    <property type="entry name" value="Histidine-containing phosphotransfer domain, HPT domain"/>
    <property type="match status" value="1"/>
</dbReference>
<dbReference type="InterPro" id="IPR036890">
    <property type="entry name" value="HATPase_C_sf"/>
</dbReference>
<dbReference type="SUPFAM" id="SSF55874">
    <property type="entry name" value="ATPase domain of HSP90 chaperone/DNA topoisomerase II/histidine kinase"/>
    <property type="match status" value="1"/>
</dbReference>
<dbReference type="RefSeq" id="WP_169704546.1">
    <property type="nucleotide sequence ID" value="NZ_CP051651.1"/>
</dbReference>
<organism evidence="21 22">
    <name type="scientific">Xanthomonas campestris pv. badrii</name>
    <dbReference type="NCBI Taxonomy" id="149696"/>
    <lineage>
        <taxon>Bacteria</taxon>
        <taxon>Pseudomonadati</taxon>
        <taxon>Pseudomonadota</taxon>
        <taxon>Gammaproteobacteria</taxon>
        <taxon>Lysobacterales</taxon>
        <taxon>Lysobacteraceae</taxon>
        <taxon>Xanthomonas</taxon>
    </lineage>
</organism>
<dbReference type="Pfam" id="PF00512">
    <property type="entry name" value="HisKA"/>
    <property type="match status" value="1"/>
</dbReference>
<feature type="domain" description="HPt" evidence="20">
    <location>
        <begin position="1008"/>
        <end position="1096"/>
    </location>
</feature>
<evidence type="ECO:0000256" key="8">
    <source>
        <dbReference type="ARBA" id="ARBA00022692"/>
    </source>
</evidence>
<dbReference type="GO" id="GO:0000155">
    <property type="term" value="F:phosphorelay sensor kinase activity"/>
    <property type="evidence" value="ECO:0007669"/>
    <property type="project" value="InterPro"/>
</dbReference>
<dbReference type="Gene3D" id="1.10.287.130">
    <property type="match status" value="1"/>
</dbReference>
<comment type="catalytic activity">
    <reaction evidence="1">
        <text>ATP + protein L-histidine = ADP + protein N-phospho-L-histidine.</text>
        <dbReference type="EC" id="2.7.13.3"/>
    </reaction>
</comment>
<comment type="subcellular location">
    <subcellularLocation>
        <location evidence="2">Cell inner membrane</location>
        <topology evidence="2">Multi-pass membrane protein</topology>
    </subcellularLocation>
</comment>
<dbReference type="Pfam" id="PF02518">
    <property type="entry name" value="HATPase_c"/>
    <property type="match status" value="1"/>
</dbReference>
<evidence type="ECO:0000256" key="16">
    <source>
        <dbReference type="SAM" id="Coils"/>
    </source>
</evidence>
<evidence type="ECO:0000256" key="9">
    <source>
        <dbReference type="ARBA" id="ARBA00022777"/>
    </source>
</evidence>
<dbReference type="InterPro" id="IPR004358">
    <property type="entry name" value="Sig_transdc_His_kin-like_C"/>
</dbReference>
<evidence type="ECO:0000256" key="1">
    <source>
        <dbReference type="ARBA" id="ARBA00000085"/>
    </source>
</evidence>
<dbReference type="AlphaFoldDB" id="A0A7Z2V845"/>
<dbReference type="Pfam" id="PF00072">
    <property type="entry name" value="Response_reg"/>
    <property type="match status" value="1"/>
</dbReference>
<feature type="domain" description="Response regulatory" evidence="19">
    <location>
        <begin position="878"/>
        <end position="991"/>
    </location>
</feature>
<evidence type="ECO:0000259" key="18">
    <source>
        <dbReference type="PROSITE" id="PS50109"/>
    </source>
</evidence>
<dbReference type="Gene3D" id="3.40.50.2300">
    <property type="match status" value="1"/>
</dbReference>
<dbReference type="SMART" id="SM00387">
    <property type="entry name" value="HATPase_c"/>
    <property type="match status" value="1"/>
</dbReference>
<evidence type="ECO:0000256" key="13">
    <source>
        <dbReference type="ARBA" id="ARBA00023136"/>
    </source>
</evidence>
<dbReference type="PANTHER" id="PTHR43047:SF64">
    <property type="entry name" value="HISTIDINE KINASE CONTAINING CHEY-HOMOLOGOUS RECEIVER DOMAIN AND PAS DOMAIN-RELATED"/>
    <property type="match status" value="1"/>
</dbReference>
<evidence type="ECO:0000256" key="15">
    <source>
        <dbReference type="PROSITE-ProRule" id="PRU00169"/>
    </source>
</evidence>
<gene>
    <name evidence="21" type="ORF">HG421_01385</name>
</gene>
<keyword evidence="11 17" id="KW-1133">Transmembrane helix</keyword>
<evidence type="ECO:0000256" key="17">
    <source>
        <dbReference type="SAM" id="Phobius"/>
    </source>
</evidence>
<dbReference type="InterPro" id="IPR003594">
    <property type="entry name" value="HATPase_dom"/>
</dbReference>
<proteinExistence type="predicted"/>
<evidence type="ECO:0000256" key="6">
    <source>
        <dbReference type="ARBA" id="ARBA00022553"/>
    </source>
</evidence>
<dbReference type="CDD" id="cd17546">
    <property type="entry name" value="REC_hyHK_CKI1_RcsC-like"/>
    <property type="match status" value="1"/>
</dbReference>
<dbReference type="SUPFAM" id="SSF52172">
    <property type="entry name" value="CheY-like"/>
    <property type="match status" value="1"/>
</dbReference>
<dbReference type="InterPro" id="IPR036097">
    <property type="entry name" value="HisK_dim/P_sf"/>
</dbReference>
<keyword evidence="16" id="KW-0175">Coiled coil</keyword>
<evidence type="ECO:0000313" key="21">
    <source>
        <dbReference type="EMBL" id="QJD66503.1"/>
    </source>
</evidence>
<evidence type="ECO:0000313" key="22">
    <source>
        <dbReference type="Proteomes" id="UP000503498"/>
    </source>
</evidence>
<dbReference type="SMART" id="SM00388">
    <property type="entry name" value="HisKA"/>
    <property type="match status" value="1"/>
</dbReference>
<evidence type="ECO:0000256" key="14">
    <source>
        <dbReference type="PROSITE-ProRule" id="PRU00110"/>
    </source>
</evidence>
<dbReference type="SMART" id="SM00448">
    <property type="entry name" value="REC"/>
    <property type="match status" value="1"/>
</dbReference>
<dbReference type="InterPro" id="IPR008207">
    <property type="entry name" value="Sig_transdc_His_kin_Hpt_dom"/>
</dbReference>
<dbReference type="GO" id="GO:0005886">
    <property type="term" value="C:plasma membrane"/>
    <property type="evidence" value="ECO:0007669"/>
    <property type="project" value="UniProtKB-SubCell"/>
</dbReference>
<dbReference type="EMBL" id="CP051651">
    <property type="protein sequence ID" value="QJD66503.1"/>
    <property type="molecule type" value="Genomic_DNA"/>
</dbReference>
<keyword evidence="10" id="KW-0067">ATP-binding</keyword>
<keyword evidence="12" id="KW-0902">Two-component regulatory system</keyword>
<keyword evidence="8 17" id="KW-0812">Transmembrane</keyword>
<dbReference type="FunFam" id="3.30.565.10:FF:000010">
    <property type="entry name" value="Sensor histidine kinase RcsC"/>
    <property type="match status" value="1"/>
</dbReference>
<dbReference type="CDD" id="cd16922">
    <property type="entry name" value="HATPase_EvgS-ArcB-TorS-like"/>
    <property type="match status" value="1"/>
</dbReference>
<keyword evidence="10" id="KW-0547">Nucleotide-binding</keyword>
<dbReference type="InterPro" id="IPR005467">
    <property type="entry name" value="His_kinase_dom"/>
</dbReference>
<feature type="coiled-coil region" evidence="16">
    <location>
        <begin position="48"/>
        <end position="75"/>
    </location>
</feature>
<dbReference type="PANTHER" id="PTHR43047">
    <property type="entry name" value="TWO-COMPONENT HISTIDINE PROTEIN KINASE"/>
    <property type="match status" value="1"/>
</dbReference>
<feature type="domain" description="Histidine kinase" evidence="18">
    <location>
        <begin position="521"/>
        <end position="742"/>
    </location>
</feature>
<evidence type="ECO:0000256" key="4">
    <source>
        <dbReference type="ARBA" id="ARBA00022475"/>
    </source>
</evidence>
<keyword evidence="5" id="KW-0997">Cell inner membrane</keyword>
<evidence type="ECO:0000256" key="7">
    <source>
        <dbReference type="ARBA" id="ARBA00022679"/>
    </source>
</evidence>
<keyword evidence="9" id="KW-0418">Kinase</keyword>
<sequence>MPGRLLAKTESYYRRILYGSAAVLSFAAISSALLFGIGSIEQYHGRQVMQFVRKCESIQNEVDRLSARLAQFAAVYEGVWKLRQNDVVPLRRYAESLVRDGGVLVTDGDLTAIPFTVVSSLKEPQDETHLAMALRVVRDLSAVPSIDARKVGLTLNGFIYSQDARFLAASPVMSLSEMQQARSQGARKFVQSRIGAFEQLLASIPPNQARQRRPLWLSAASENRRLSVASLVVPMYQGDKRALTMALSLSREEFMHFFMGHNGADGRFFLLSEDARQNLSDQPGSTYEPVGLMQLYANVGMVKRADAVAHNFYKDGVFYVFQRISGPQWIAVSTYRWQDVLQDLRTELITATLICVLALGFMWTSAVYFDLRITKPLLKNAEHLIEAQNFSKAIIDTLPIGIGVYAPDTGSVLLENSVARRMRGGTSVEDGVPFYRHVMQERSVGMPTDVNHSFVEILWEVAEGKSGCIGVASSQTRFEGRPAVLLGLVDINERKASERLLVEAAKTADEASRAKSIFLAIVGHEIRTPLHGAMGHLELLSRSPLDYQQREWIEMIQRSFDALLGLVNDLLDSTKLEANALHISPVAMSPNQVVERCAQSFGATITQSGVAFYCLTDPDVDQVVEGDEQRLTQILQNLLGNAAKFTERGSITISSRRIRQEESEVWVRFEVRDTGIGIAAAMQSEIFKSLAQADDSISRRYGGTGLGLFLCRNLCHLMGGKISVRSEPGVGSVFRVDLPFKPTVRTGAQASPLHGVSIQVVCGDSSWYAALLKRLRHWGATVVEGKSVNQPIDIRLIAQPPDDQWHALNAIRLPRLGTVSVTVQGPFAPQLRGQHVEVSSMTSSGLLEALIHLTGGAAVSPETPRAMTSDESIGLQLDILIAEDDAVNRTLIKHQLAALGCEQVRIAVDGVEALEMWLERRADLVITDLGMPGLDGVGLLQKLRELDPEARVVATSASAAAEIQANTQLFSDQLQKPVLLSDLRRVLRTTMLNRTDNLKINASREPGSDELDVLLHQAFRAEWGKEREQIERALLERDLDALRRRLHRLQGALMALGLDELVDEVKLLQRQCAKGDWMTLFTSCRKLIGNVDARVQ</sequence>
<name>A0A7Z2V845_XANCA</name>